<protein>
    <submittedName>
        <fullName evidence="2">Uncharacterized protein</fullName>
    </submittedName>
</protein>
<sequence length="276" mass="29575">MLKSMRLNLVSSMLLAWLAFLLLVPDAASAASVSLSQTAQTALAKHIAAAPAALKDKLNAQTASLQTIQRQETSLDDRYSTLHANNAKALDAVNQRIKLIDADKLNRMTNDLNALRTKYKPLFTLYTTVNKRIADARALKLKELTAILKQQADMLKTAVQLARAEIRIREDALSAAKAATAKTVKSLKTSLTAITSVHAQSKVALASASGTKKTIPGVVKTLNACVKSGSHAGTLQSLSSLVALSHSIVDQKTRVIEHENKIAAIINQVGAQIPVR</sequence>
<proteinExistence type="predicted"/>
<dbReference type="AlphaFoldDB" id="A0A7X4YTA1"/>
<feature type="chain" id="PRO_5030710851" evidence="1">
    <location>
        <begin position="31"/>
        <end position="276"/>
    </location>
</feature>
<dbReference type="RefSeq" id="WP_161702853.1">
    <property type="nucleotide sequence ID" value="NZ_JAAAMU010000016.1"/>
</dbReference>
<evidence type="ECO:0000313" key="2">
    <source>
        <dbReference type="EMBL" id="NBC72161.1"/>
    </source>
</evidence>
<evidence type="ECO:0000313" key="3">
    <source>
        <dbReference type="Proteomes" id="UP000558113"/>
    </source>
</evidence>
<organism evidence="2 3">
    <name type="scientific">Paenibacillus sacheonensis</name>
    <dbReference type="NCBI Taxonomy" id="742054"/>
    <lineage>
        <taxon>Bacteria</taxon>
        <taxon>Bacillati</taxon>
        <taxon>Bacillota</taxon>
        <taxon>Bacilli</taxon>
        <taxon>Bacillales</taxon>
        <taxon>Paenibacillaceae</taxon>
        <taxon>Paenibacillus</taxon>
    </lineage>
</organism>
<accession>A0A7X4YTA1</accession>
<name>A0A7X4YTA1_9BACL</name>
<reference evidence="2 3" key="1">
    <citation type="submission" date="2020-01" db="EMBL/GenBank/DDBJ databases">
        <title>Paenibacillus soybeanensis sp. nov. isolated from the nodules of soybean (Glycine max(L.) Merr).</title>
        <authorList>
            <person name="Wang H."/>
        </authorList>
    </citation>
    <scope>NUCLEOTIDE SEQUENCE [LARGE SCALE GENOMIC DNA]</scope>
    <source>
        <strain evidence="2 3">DSM 23054</strain>
    </source>
</reference>
<keyword evidence="3" id="KW-1185">Reference proteome</keyword>
<feature type="signal peptide" evidence="1">
    <location>
        <begin position="1"/>
        <end position="30"/>
    </location>
</feature>
<dbReference type="OrthoDB" id="2679013at2"/>
<keyword evidence="1" id="KW-0732">Signal</keyword>
<gene>
    <name evidence="2" type="ORF">GT003_24450</name>
</gene>
<evidence type="ECO:0000256" key="1">
    <source>
        <dbReference type="SAM" id="SignalP"/>
    </source>
</evidence>
<comment type="caution">
    <text evidence="2">The sequence shown here is derived from an EMBL/GenBank/DDBJ whole genome shotgun (WGS) entry which is preliminary data.</text>
</comment>
<dbReference type="EMBL" id="JAAAMU010000016">
    <property type="protein sequence ID" value="NBC72161.1"/>
    <property type="molecule type" value="Genomic_DNA"/>
</dbReference>
<dbReference type="Proteomes" id="UP000558113">
    <property type="component" value="Unassembled WGS sequence"/>
</dbReference>